<proteinExistence type="predicted"/>
<comment type="caution">
    <text evidence="1">The sequence shown here is derived from an EMBL/GenBank/DDBJ whole genome shotgun (WGS) entry which is preliminary data.</text>
</comment>
<keyword evidence="2" id="KW-1185">Reference proteome</keyword>
<evidence type="ECO:0000313" key="2">
    <source>
        <dbReference type="Proteomes" id="UP001057402"/>
    </source>
</evidence>
<evidence type="ECO:0000313" key="1">
    <source>
        <dbReference type="EMBL" id="KAI4330984.1"/>
    </source>
</evidence>
<name>A0ACB9N5J9_9MYRT</name>
<dbReference type="EMBL" id="CM042887">
    <property type="protein sequence ID" value="KAI4330984.1"/>
    <property type="molecule type" value="Genomic_DNA"/>
</dbReference>
<gene>
    <name evidence="1" type="ORF">MLD38_029220</name>
</gene>
<dbReference type="Proteomes" id="UP001057402">
    <property type="component" value="Chromosome 8"/>
</dbReference>
<accession>A0ACB9N5J9</accession>
<sequence length="157" mass="17878">MMKSLSPRLLRALSPVHDHHSELPDHDGHRLSPSLVLLPPHVTRRSIKDRLPLVKYEELLGKKARGVELGGAEECGVCIVCMEGLDERDEVREQGNCGHACHRDCLDAWIDQDHDVCPLCRTRLLPDNKKRGGEDGGGYDPWRVERMVYLFGEDFRF</sequence>
<protein>
    <submittedName>
        <fullName evidence="1">Uncharacterized protein</fullName>
    </submittedName>
</protein>
<organism evidence="1 2">
    <name type="scientific">Melastoma candidum</name>
    <dbReference type="NCBI Taxonomy" id="119954"/>
    <lineage>
        <taxon>Eukaryota</taxon>
        <taxon>Viridiplantae</taxon>
        <taxon>Streptophyta</taxon>
        <taxon>Embryophyta</taxon>
        <taxon>Tracheophyta</taxon>
        <taxon>Spermatophyta</taxon>
        <taxon>Magnoliopsida</taxon>
        <taxon>eudicotyledons</taxon>
        <taxon>Gunneridae</taxon>
        <taxon>Pentapetalae</taxon>
        <taxon>rosids</taxon>
        <taxon>malvids</taxon>
        <taxon>Myrtales</taxon>
        <taxon>Melastomataceae</taxon>
        <taxon>Melastomatoideae</taxon>
        <taxon>Melastomateae</taxon>
        <taxon>Melastoma</taxon>
    </lineage>
</organism>
<reference evidence="2" key="1">
    <citation type="journal article" date="2023" name="Front. Plant Sci.">
        <title>Chromosomal-level genome assembly of Melastoma candidum provides insights into trichome evolution.</title>
        <authorList>
            <person name="Zhong Y."/>
            <person name="Wu W."/>
            <person name="Sun C."/>
            <person name="Zou P."/>
            <person name="Liu Y."/>
            <person name="Dai S."/>
            <person name="Zhou R."/>
        </authorList>
    </citation>
    <scope>NUCLEOTIDE SEQUENCE [LARGE SCALE GENOMIC DNA]</scope>
</reference>